<accession>A0A6J8BHV9</accession>
<gene>
    <name evidence="1" type="ORF">MCOR_19244</name>
</gene>
<evidence type="ECO:0000313" key="2">
    <source>
        <dbReference type="Proteomes" id="UP000507470"/>
    </source>
</evidence>
<reference evidence="1 2" key="1">
    <citation type="submission" date="2020-06" db="EMBL/GenBank/DDBJ databases">
        <authorList>
            <person name="Li R."/>
            <person name="Bekaert M."/>
        </authorList>
    </citation>
    <scope>NUCLEOTIDE SEQUENCE [LARGE SCALE GENOMIC DNA]</scope>
    <source>
        <strain evidence="2">wild</strain>
    </source>
</reference>
<organism evidence="1 2">
    <name type="scientific">Mytilus coruscus</name>
    <name type="common">Sea mussel</name>
    <dbReference type="NCBI Taxonomy" id="42192"/>
    <lineage>
        <taxon>Eukaryota</taxon>
        <taxon>Metazoa</taxon>
        <taxon>Spiralia</taxon>
        <taxon>Lophotrochozoa</taxon>
        <taxon>Mollusca</taxon>
        <taxon>Bivalvia</taxon>
        <taxon>Autobranchia</taxon>
        <taxon>Pteriomorphia</taxon>
        <taxon>Mytilida</taxon>
        <taxon>Mytiloidea</taxon>
        <taxon>Mytilidae</taxon>
        <taxon>Mytilinae</taxon>
        <taxon>Mytilus</taxon>
    </lineage>
</organism>
<protein>
    <submittedName>
        <fullName evidence="1">Uncharacterized protein</fullName>
    </submittedName>
</protein>
<evidence type="ECO:0000313" key="1">
    <source>
        <dbReference type="EMBL" id="CAC5383505.1"/>
    </source>
</evidence>
<proteinExistence type="predicted"/>
<dbReference type="AlphaFoldDB" id="A0A6J8BHV9"/>
<keyword evidence="2" id="KW-1185">Reference proteome</keyword>
<dbReference type="EMBL" id="CACVKT020003399">
    <property type="protein sequence ID" value="CAC5383505.1"/>
    <property type="molecule type" value="Genomic_DNA"/>
</dbReference>
<name>A0A6J8BHV9_MYTCO</name>
<sequence>MKPDKSLQMKDYKAKITDMLFLETNELVFAVDNAILVMDEHDEIRTLYTLPETEKKIVALCACRAGNIVILSEVHVRWLKNVFLTKIKFSIIVISRYGVLVKRMTYVEPFMLDDDQSPKDIKGFKMTVNTNNKLCIRKLFLYNVKAFSQRGSLMWEQEVHHPIDVESTPLGSIAVLSRSGQLFIFSSDGHFFKKIVVKNNLLYPSKYPYSFCFKNDKELLFLMEGNYIFYSFLLLYKDF</sequence>
<dbReference type="Proteomes" id="UP000507470">
    <property type="component" value="Unassembled WGS sequence"/>
</dbReference>